<protein>
    <submittedName>
        <fullName evidence="2">Uncharacterized protein DUF5057</fullName>
    </submittedName>
</protein>
<evidence type="ECO:0000259" key="1">
    <source>
        <dbReference type="PROSITE" id="PS50866"/>
    </source>
</evidence>
<keyword evidence="3" id="KW-1185">Reference proteome</keyword>
<dbReference type="EMBL" id="RJVG01000002">
    <property type="protein sequence ID" value="ROR30644.1"/>
    <property type="molecule type" value="Genomic_DNA"/>
</dbReference>
<gene>
    <name evidence="2" type="ORF">EDD66_102298</name>
</gene>
<dbReference type="OrthoDB" id="38701at2"/>
<sequence length="1298" mass="147355">MKKNNGKNKKRRIVSHKGIKLSIGCIIFAAFLFTMPQIITWVQAAVITHGEAVNDIIPGETGEKGTKQNPFVILEIVPYEGYAEIGYLIEGCEPVDMEKVRYSGDMTTVTAALASTAEWGVRKQFPDEKGIPSSWTAVNENVTLYGYYEKVADNKGVFREAVNSATGEIDYIKVGENQGNIIWKTIFKKNISVVEKKRKLTAIGEKVYMYRTDNQYKQGYAYTYDHKHQFLKEVLEVPEKQIPNYEIMVKTVEPKDLNNQLDWIDRADLISISPKSHIAGLPEVWGKYNLAGKSYQGNHSTDFSGNDLSWAAVVRIFKKVNIAEDYAGMIFDWGVYTNPPASTSRSGVISYQINYDGKITGNGNAAQKGNRNNVYKLALMSRTMNPVLFYNLFLNESQGTPLIQDGSYTIQPNSNAKQYWTQSTFMFSQKDGSLAWDTHWNELWDKYQLNPNMGDNVSVSGRIYSYNGDNSLSQNFASNTIAATKFTEEFRDYISKKGLTSTPAHAVRYILGPQNKEPIRNRDMKVLELQPTKDFGLTPFTVRTMFPRCIGKIDIVSMTSAEFVGKIEDLNSTYDMIYMGMNYGEYNTRSRVSSDNKSWPQNLKLPDYNDNNLDGKIYLHVGDKITGDRHGVNWITEILPKTEPYENRTARMPGNDITKSKMKHLEEFIEAGYPVLVEPMLYNTGTDLTDLVVDKTSNIYSLIRNKKSKVNVMNAENLPSNTPATGVVWSKPILQIDSSPKAYVGTSSDGKIADSNYINSENINYRNLNFKYTILDEDDSKRFDVKLFIDANSDGRFDEETELNMIQRGMTPNVSHNFTKRLARDYFGVIPWKLQIVDTGNPNNRDEVSGTSAVKRTDSDKERIKVLQVNQTNSSTLSLAGNAVFETYTKNLNDFVVKFETVTIADFQGRYAGSKYFNTSTEETKKNTDQLKEYNMLILGFNDTYGPITNESARNNIQYFIEKGKSVLFTHDITSFNNASNQSGSYGYYFNRDFRDILGMDRFGIRNPGKVLKDYNDLAISPSGARYSQKHGYTYYSLIRMADNGQKLTYKDLTPTDNALETTTVTKLNSGQITQYPYAIDDTIPVANTHGQYFQLNLDDPGIVVWYCLGKGLNDVYGKSPNDAANNYYIYNKGNITYSGVGHSKVGGSIMEVKLFVNTMIAAYRASIEEPMIEIVNEEECIFIPGEEYGENEYLEIEFIPWDFNLSSQELGVKVNIKDSSELEIYDKFGNKMNQIFTSKDGKRLLKLENGNTYTARYKRSLFSDVNLRTIEFYIENKGGFYGDEELKLKERVLFNLY</sequence>
<evidence type="ECO:0000313" key="2">
    <source>
        <dbReference type="EMBL" id="ROR30644.1"/>
    </source>
</evidence>
<name>A0A3N1XVJ4_9FIRM</name>
<dbReference type="Proteomes" id="UP000273083">
    <property type="component" value="Unassembled WGS sequence"/>
</dbReference>
<organism evidence="2 3">
    <name type="scientific">Mobilisporobacter senegalensis</name>
    <dbReference type="NCBI Taxonomy" id="1329262"/>
    <lineage>
        <taxon>Bacteria</taxon>
        <taxon>Bacillati</taxon>
        <taxon>Bacillota</taxon>
        <taxon>Clostridia</taxon>
        <taxon>Lachnospirales</taxon>
        <taxon>Lachnospiraceae</taxon>
        <taxon>Mobilisporobacter</taxon>
    </lineage>
</organism>
<dbReference type="PROSITE" id="PS50866">
    <property type="entry name" value="GOLD"/>
    <property type="match status" value="1"/>
</dbReference>
<reference evidence="2 3" key="1">
    <citation type="submission" date="2018-11" db="EMBL/GenBank/DDBJ databases">
        <title>Genomic Encyclopedia of Type Strains, Phase IV (KMG-IV): sequencing the most valuable type-strain genomes for metagenomic binning, comparative biology and taxonomic classification.</title>
        <authorList>
            <person name="Goeker M."/>
        </authorList>
    </citation>
    <scope>NUCLEOTIDE SEQUENCE [LARGE SCALE GENOMIC DNA]</scope>
    <source>
        <strain evidence="2 3">DSM 26537</strain>
    </source>
</reference>
<accession>A0A3N1XVJ4</accession>
<proteinExistence type="predicted"/>
<dbReference type="InterPro" id="IPR009038">
    <property type="entry name" value="GOLD_dom"/>
</dbReference>
<evidence type="ECO:0000313" key="3">
    <source>
        <dbReference type="Proteomes" id="UP000273083"/>
    </source>
</evidence>
<comment type="caution">
    <text evidence="2">The sequence shown here is derived from an EMBL/GenBank/DDBJ whole genome shotgun (WGS) entry which is preliminary data.</text>
</comment>
<dbReference type="RefSeq" id="WP_123608334.1">
    <property type="nucleotide sequence ID" value="NZ_RJVG01000002.1"/>
</dbReference>
<feature type="domain" description="GOLD" evidence="1">
    <location>
        <begin position="1179"/>
        <end position="1277"/>
    </location>
</feature>